<name>K1XLT0_MARBU</name>
<dbReference type="GO" id="GO:0008124">
    <property type="term" value="F:4-alpha-hydroxytetrahydrobiopterin dehydratase activity"/>
    <property type="evidence" value="ECO:0007669"/>
    <property type="project" value="UniProtKB-EC"/>
</dbReference>
<accession>K1XLT0</accession>
<evidence type="ECO:0000313" key="7">
    <source>
        <dbReference type="Proteomes" id="UP000006753"/>
    </source>
</evidence>
<evidence type="ECO:0000256" key="2">
    <source>
        <dbReference type="ARBA" id="ARBA00006472"/>
    </source>
</evidence>
<dbReference type="Proteomes" id="UP000006753">
    <property type="component" value="Unassembled WGS sequence"/>
</dbReference>
<dbReference type="eggNOG" id="KOG4073">
    <property type="taxonomic scope" value="Eukaryota"/>
</dbReference>
<dbReference type="InterPro" id="IPR001533">
    <property type="entry name" value="Pterin_deHydtase"/>
</dbReference>
<dbReference type="SUPFAM" id="SSF55248">
    <property type="entry name" value="PCD-like"/>
    <property type="match status" value="1"/>
</dbReference>
<reference evidence="6 7" key="1">
    <citation type="journal article" date="2012" name="BMC Genomics">
        <title>Sequencing the genome of Marssonina brunnea reveals fungus-poplar co-evolution.</title>
        <authorList>
            <person name="Zhu S."/>
            <person name="Cao Y.-Z."/>
            <person name="Jiang C."/>
            <person name="Tan B.-Y."/>
            <person name="Wang Z."/>
            <person name="Feng S."/>
            <person name="Zhang L."/>
            <person name="Su X.-H."/>
            <person name="Brejova B."/>
            <person name="Vinar T."/>
            <person name="Xu M."/>
            <person name="Wang M.-X."/>
            <person name="Zhang S.-G."/>
            <person name="Huang M.-R."/>
            <person name="Wu R."/>
            <person name="Zhou Y."/>
        </authorList>
    </citation>
    <scope>NUCLEOTIDE SEQUENCE [LARGE SCALE GENOMIC DNA]</scope>
    <source>
        <strain evidence="6 7">MB_m1</strain>
    </source>
</reference>
<organism evidence="6 7">
    <name type="scientific">Marssonina brunnea f. sp. multigermtubi (strain MB_m1)</name>
    <name type="common">Marssonina leaf spot fungus</name>
    <dbReference type="NCBI Taxonomy" id="1072389"/>
    <lineage>
        <taxon>Eukaryota</taxon>
        <taxon>Fungi</taxon>
        <taxon>Dikarya</taxon>
        <taxon>Ascomycota</taxon>
        <taxon>Pezizomycotina</taxon>
        <taxon>Leotiomycetes</taxon>
        <taxon>Helotiales</taxon>
        <taxon>Drepanopezizaceae</taxon>
        <taxon>Drepanopeziza</taxon>
    </lineage>
</organism>
<evidence type="ECO:0000313" key="6">
    <source>
        <dbReference type="EMBL" id="EKD21518.1"/>
    </source>
</evidence>
<evidence type="ECO:0000256" key="1">
    <source>
        <dbReference type="ARBA" id="ARBA00001554"/>
    </source>
</evidence>
<comment type="catalytic activity">
    <reaction evidence="1">
        <text>(4aS,6R)-4a-hydroxy-L-erythro-5,6,7,8-tetrahydrobiopterin = (6R)-L-erythro-6,7-dihydrobiopterin + H2O</text>
        <dbReference type="Rhea" id="RHEA:11920"/>
        <dbReference type="ChEBI" id="CHEBI:15377"/>
        <dbReference type="ChEBI" id="CHEBI:15642"/>
        <dbReference type="ChEBI" id="CHEBI:43120"/>
        <dbReference type="EC" id="4.2.1.96"/>
    </reaction>
</comment>
<dbReference type="GO" id="GO:0006729">
    <property type="term" value="P:tetrahydrobiopterin biosynthetic process"/>
    <property type="evidence" value="ECO:0007669"/>
    <property type="project" value="InterPro"/>
</dbReference>
<dbReference type="HOGENOM" id="CLU_081974_1_0_1"/>
<keyword evidence="4" id="KW-0456">Lyase</keyword>
<evidence type="ECO:0000256" key="5">
    <source>
        <dbReference type="ARBA" id="ARBA00030497"/>
    </source>
</evidence>
<dbReference type="KEGG" id="mbe:MBM_00631"/>
<dbReference type="EC" id="4.2.1.96" evidence="3"/>
<dbReference type="InParanoid" id="K1XLT0"/>
<dbReference type="GeneID" id="18756566"/>
<keyword evidence="7" id="KW-1185">Reference proteome</keyword>
<proteinExistence type="inferred from homology"/>
<dbReference type="Gene3D" id="3.30.1360.20">
    <property type="entry name" value="Transcriptional coactivator/pterin dehydratase"/>
    <property type="match status" value="1"/>
</dbReference>
<dbReference type="EMBL" id="JH921428">
    <property type="protein sequence ID" value="EKD21518.1"/>
    <property type="molecule type" value="Genomic_DNA"/>
</dbReference>
<dbReference type="PANTHER" id="PTHR12599:SF0">
    <property type="entry name" value="PTERIN-4-ALPHA-CARBINOLAMINE DEHYDRATASE"/>
    <property type="match status" value="1"/>
</dbReference>
<dbReference type="Pfam" id="PF01329">
    <property type="entry name" value="Pterin_4a"/>
    <property type="match status" value="1"/>
</dbReference>
<comment type="similarity">
    <text evidence="2">Belongs to the pterin-4-alpha-carbinolamine dehydratase family.</text>
</comment>
<dbReference type="STRING" id="1072389.K1XLT0"/>
<protein>
    <recommendedName>
        <fullName evidence="3">4a-hydroxytetrahydrobiopterin dehydratase</fullName>
        <ecNumber evidence="3">4.2.1.96</ecNumber>
    </recommendedName>
    <alternativeName>
        <fullName evidence="5">4-alpha-hydroxy-tetrahydropterin dehydratase</fullName>
    </alternativeName>
</protein>
<evidence type="ECO:0000256" key="4">
    <source>
        <dbReference type="ARBA" id="ARBA00023239"/>
    </source>
</evidence>
<sequence length="192" mass="21470">MRPHYFSLSSASSSLLKHASSKRCHPKHHYHFTTSRKTMTATSSPRPVFSSNYDPTQGAQELAPLLRANGGKWTLVESGKGVERRFRFKTFRKTWEFMNLIAAECAVQKHHPEWSNVYNATFIRWTTHSPPGLSEKDVVMAKFCDRKAEECGELDQVDDGGDGDAVGGVSKKLVDRVAKEGGDCCAPRPKEL</sequence>
<gene>
    <name evidence="6" type="ORF">MBM_00631</name>
</gene>
<dbReference type="InterPro" id="IPR036428">
    <property type="entry name" value="PCD_sf"/>
</dbReference>
<evidence type="ECO:0000256" key="3">
    <source>
        <dbReference type="ARBA" id="ARBA00013252"/>
    </source>
</evidence>
<dbReference type="PANTHER" id="PTHR12599">
    <property type="entry name" value="PTERIN-4-ALPHA-CARBINOLAMINE DEHYDRATASE"/>
    <property type="match status" value="1"/>
</dbReference>
<dbReference type="CDD" id="cd00488">
    <property type="entry name" value="PCD_DCoH"/>
    <property type="match status" value="1"/>
</dbReference>
<dbReference type="OrthoDB" id="277398at2759"/>
<dbReference type="AlphaFoldDB" id="K1XLT0"/>
<dbReference type="OMA" id="VHWTTHR"/>